<dbReference type="Proteomes" id="UP000719267">
    <property type="component" value="Unassembled WGS sequence"/>
</dbReference>
<sequence length="36" mass="4188">MRSLEWNWHDGGYLMLFIEKDKLAKGDFSNIKTDAG</sequence>
<proteinExistence type="predicted"/>
<accession>A0ABS6VY90</accession>
<protein>
    <submittedName>
        <fullName evidence="1">DUF1963 domain-containing protein</fullName>
    </submittedName>
</protein>
<reference evidence="1 2" key="1">
    <citation type="submission" date="2021-07" db="EMBL/GenBank/DDBJ databases">
        <title>Mesonia aestuariivivens sp. nov., isolated from a tidal flat.</title>
        <authorList>
            <person name="Kim Y.-O."/>
            <person name="Yoon J.-H."/>
        </authorList>
    </citation>
    <scope>NUCLEOTIDE SEQUENCE [LARGE SCALE GENOMIC DNA]</scope>
    <source>
        <strain evidence="1 2">JHPTF-M18</strain>
    </source>
</reference>
<gene>
    <name evidence="1" type="ORF">KW502_01880</name>
</gene>
<keyword evidence="2" id="KW-1185">Reference proteome</keyword>
<organism evidence="1 2">
    <name type="scientific">Mesonia aestuariivivens</name>
    <dbReference type="NCBI Taxonomy" id="2796128"/>
    <lineage>
        <taxon>Bacteria</taxon>
        <taxon>Pseudomonadati</taxon>
        <taxon>Bacteroidota</taxon>
        <taxon>Flavobacteriia</taxon>
        <taxon>Flavobacteriales</taxon>
        <taxon>Flavobacteriaceae</taxon>
        <taxon>Mesonia</taxon>
    </lineage>
</organism>
<dbReference type="EMBL" id="JAHWDF010000002">
    <property type="protein sequence ID" value="MBW2960547.1"/>
    <property type="molecule type" value="Genomic_DNA"/>
</dbReference>
<comment type="caution">
    <text evidence="1">The sequence shown here is derived from an EMBL/GenBank/DDBJ whole genome shotgun (WGS) entry which is preliminary data.</text>
</comment>
<evidence type="ECO:0000313" key="1">
    <source>
        <dbReference type="EMBL" id="MBW2960547.1"/>
    </source>
</evidence>
<evidence type="ECO:0000313" key="2">
    <source>
        <dbReference type="Proteomes" id="UP000719267"/>
    </source>
</evidence>
<name>A0ABS6VY90_9FLAO</name>